<accession>A0ABX2D971</accession>
<protein>
    <submittedName>
        <fullName evidence="2">Uncharacterized protein</fullName>
    </submittedName>
</protein>
<feature type="region of interest" description="Disordered" evidence="1">
    <location>
        <begin position="1"/>
        <end position="151"/>
    </location>
</feature>
<evidence type="ECO:0000313" key="3">
    <source>
        <dbReference type="Proteomes" id="UP000702425"/>
    </source>
</evidence>
<feature type="compositionally biased region" description="Pro residues" evidence="1">
    <location>
        <begin position="394"/>
        <end position="405"/>
    </location>
</feature>
<feature type="compositionally biased region" description="Low complexity" evidence="1">
    <location>
        <begin position="1"/>
        <end position="18"/>
    </location>
</feature>
<proteinExistence type="predicted"/>
<reference evidence="2 3" key="1">
    <citation type="journal article" date="2020" name="Sci. Rep.">
        <title>A novel cyanobacterial geosmin producer, revising GeoA distribution and dispersion patterns in Bacteria.</title>
        <authorList>
            <person name="Churro C."/>
            <person name="Semedo-Aguiar A.P."/>
            <person name="Silva A.D."/>
            <person name="Pereira-Leal J.B."/>
            <person name="Leite R.B."/>
        </authorList>
    </citation>
    <scope>NUCLEOTIDE SEQUENCE [LARGE SCALE GENOMIC DNA]</scope>
    <source>
        <strain evidence="2 3">IPMA8</strain>
    </source>
</reference>
<sequence>MNPSPNRSSKSSKSTSTRKAQPSELAVNPPKDTDSIPETPDESPVPSALAAPVDQNQSPTPTDAPASKDTLQRPRYSSALDKDKTKPKDLPSNPPAASAPSAPSESASANPALAVAPPGTAETAASESQGAEDIPSVMRQHPIPPPSEPRQYRAVGLVRGRYTQSEEQFTRGMLIAADGTAIDAVLLGRVMSLVKNHLDLEQEHLWVVYPRTRQEDGNLHAQIMGVWEPETLKKPPEPSSDEENQEAAEIETSDEASTASLPPSEPDVEDGYFSIRGEVIYQSQDEDKYVIVKIKQAPRKNDDKMKFFKLKLKGDLATKAIGFFWDFHVKLKADSLMIEQANNIGALPIKKRKFPPGSKPPGGFKGGGKRPFTPRPSGDGAPVGRPTIKSAAAAPPPVPKEPLPKPVKKPKPIEE</sequence>
<dbReference type="RefSeq" id="WP_172193292.1">
    <property type="nucleotide sequence ID" value="NZ_CAWPPK010000161.1"/>
</dbReference>
<feature type="compositionally biased region" description="Acidic residues" evidence="1">
    <location>
        <begin position="239"/>
        <end position="254"/>
    </location>
</feature>
<dbReference type="EMBL" id="SRRZ01000243">
    <property type="protein sequence ID" value="NQE38522.1"/>
    <property type="molecule type" value="Genomic_DNA"/>
</dbReference>
<gene>
    <name evidence="2" type="ORF">E5S67_06307</name>
</gene>
<feature type="compositionally biased region" description="Basic and acidic residues" evidence="1">
    <location>
        <begin position="80"/>
        <end position="89"/>
    </location>
</feature>
<feature type="compositionally biased region" description="Basic residues" evidence="1">
    <location>
        <begin position="406"/>
        <end position="415"/>
    </location>
</feature>
<organism evidence="2 3">
    <name type="scientific">Microcoleus asticus IPMA8</name>
    <dbReference type="NCBI Taxonomy" id="2563858"/>
    <lineage>
        <taxon>Bacteria</taxon>
        <taxon>Bacillati</taxon>
        <taxon>Cyanobacteriota</taxon>
        <taxon>Cyanophyceae</taxon>
        <taxon>Oscillatoriophycideae</taxon>
        <taxon>Oscillatoriales</taxon>
        <taxon>Microcoleaceae</taxon>
        <taxon>Microcoleus</taxon>
        <taxon>Microcoleus asticus</taxon>
    </lineage>
</organism>
<dbReference type="Proteomes" id="UP000702425">
    <property type="component" value="Unassembled WGS sequence"/>
</dbReference>
<keyword evidence="3" id="KW-1185">Reference proteome</keyword>
<feature type="region of interest" description="Disordered" evidence="1">
    <location>
        <begin position="349"/>
        <end position="415"/>
    </location>
</feature>
<feature type="compositionally biased region" description="Low complexity" evidence="1">
    <location>
        <begin position="95"/>
        <end position="114"/>
    </location>
</feature>
<evidence type="ECO:0000313" key="2">
    <source>
        <dbReference type="EMBL" id="NQE38522.1"/>
    </source>
</evidence>
<comment type="caution">
    <text evidence="2">The sequence shown here is derived from an EMBL/GenBank/DDBJ whole genome shotgun (WGS) entry which is preliminary data.</text>
</comment>
<name>A0ABX2D971_9CYAN</name>
<feature type="region of interest" description="Disordered" evidence="1">
    <location>
        <begin position="228"/>
        <end position="267"/>
    </location>
</feature>
<evidence type="ECO:0000256" key="1">
    <source>
        <dbReference type="SAM" id="MobiDB-lite"/>
    </source>
</evidence>